<dbReference type="SUPFAM" id="SSF48371">
    <property type="entry name" value="ARM repeat"/>
    <property type="match status" value="1"/>
</dbReference>
<evidence type="ECO:0000256" key="7">
    <source>
        <dbReference type="ARBA" id="ARBA00022670"/>
    </source>
</evidence>
<evidence type="ECO:0000256" key="3">
    <source>
        <dbReference type="ARBA" id="ARBA00010136"/>
    </source>
</evidence>
<evidence type="ECO:0000256" key="14">
    <source>
        <dbReference type="PIRSR" id="PIRSR634015-3"/>
    </source>
</evidence>
<dbReference type="SUPFAM" id="SSF55486">
    <property type="entry name" value="Metalloproteases ('zincins'), catalytic domain"/>
    <property type="match status" value="1"/>
</dbReference>
<dbReference type="Gene3D" id="1.25.40.320">
    <property type="entry name" value="Peptidase M1, leukotriene A4 hydrolase/aminopeptidase C-terminal domain"/>
    <property type="match status" value="1"/>
</dbReference>
<protein>
    <recommendedName>
        <fullName evidence="5">Aminopeptidase N</fullName>
        <ecNumber evidence="4">3.4.11.2</ecNumber>
    </recommendedName>
</protein>
<dbReference type="Pfam" id="PF17900">
    <property type="entry name" value="Peptidase_M1_N"/>
    <property type="match status" value="1"/>
</dbReference>
<dbReference type="SMART" id="SM01263">
    <property type="entry name" value="Leuk-A4-hydro_C"/>
    <property type="match status" value="1"/>
</dbReference>
<dbReference type="InterPro" id="IPR049980">
    <property type="entry name" value="LTA4H_cat"/>
</dbReference>
<dbReference type="Proteomes" id="UP000318126">
    <property type="component" value="Unassembled WGS sequence"/>
</dbReference>
<dbReference type="Pfam" id="PF09127">
    <property type="entry name" value="Leuk-A4-hydro_C"/>
    <property type="match status" value="1"/>
</dbReference>
<feature type="binding site" evidence="14">
    <location>
        <position position="290"/>
    </location>
    <ligand>
        <name>Zn(2+)</name>
        <dbReference type="ChEBI" id="CHEBI:29105"/>
        <note>catalytic</note>
    </ligand>
</feature>
<name>A0A553JJL7_SHEHA</name>
<dbReference type="EMBL" id="VKGK01000029">
    <property type="protein sequence ID" value="TRY12650.1"/>
    <property type="molecule type" value="Genomic_DNA"/>
</dbReference>
<feature type="active site" description="Proton acceptor" evidence="12">
    <location>
        <position position="291"/>
    </location>
</feature>
<keyword evidence="6" id="KW-0963">Cytoplasm</keyword>
<dbReference type="Gene3D" id="2.60.40.1730">
    <property type="entry name" value="tricorn interacting facor f3 domain"/>
    <property type="match status" value="1"/>
</dbReference>
<dbReference type="Gene3D" id="3.30.2010.30">
    <property type="match status" value="1"/>
</dbReference>
<dbReference type="InterPro" id="IPR014782">
    <property type="entry name" value="Peptidase_M1_dom"/>
</dbReference>
<reference evidence="17" key="1">
    <citation type="submission" date="2019-07" db="EMBL/GenBank/DDBJ databases">
        <title>Shewanella sp. YLB-08 draft genomic sequence.</title>
        <authorList>
            <person name="Yu L."/>
        </authorList>
    </citation>
    <scope>NUCLEOTIDE SEQUENCE [LARGE SCALE GENOMIC DNA]</scope>
    <source>
        <strain evidence="17">JCM 20706</strain>
    </source>
</reference>
<dbReference type="GO" id="GO:0006508">
    <property type="term" value="P:proteolysis"/>
    <property type="evidence" value="ECO:0007669"/>
    <property type="project" value="UniProtKB-KW"/>
</dbReference>
<dbReference type="PANTHER" id="PTHR45726:SF3">
    <property type="entry name" value="LEUKOTRIENE A-4 HYDROLASE"/>
    <property type="match status" value="1"/>
</dbReference>
<sequence length="595" mass="67337">MLNRWDNNHDYHSFSNTEKVRVKHLSLALDVDFKIKQLAGVATLELERLDKNCDELWLDLRELTIVQIQDAAGSELAYVIDKDDPILGQRLNVSLSTQSSKVTIHYVTSPNAEGLQWLAPEQTTGKTLPFLFSQSQPVNARSWIPLQDTPKARITFEANVTVPLGMRAVMSAMNDAAATLNGEFTFSMEKPIPTHLLAIAVGELAFGQIGPRTGVYAEPQVLEAAVKEFEDTEKMVEIAESLLGPYPWGRYDMLVLPPSFPFGGMENPRLAFMTPTLIAGDKSLVSTVAHELAHSWTGNLVSNATWRDLWLNEGFTTYFTNRIVEAVFGKEQAELEVVLEYGRLKEELATTEFAEQNLPANVQQQDPNEAFNRFTYDKASMFVHDLEKRIGREAFDKFLFTYVEHFAFAAITTEIFIEYAKTTLLVDHADKISEAELIEWVYGCGMPECFTAPVSDSLDKVDAALSFWAKGATADSFETADWRVHHWQYFLNSLPEVQTQLQLMELDERFKLTESTNAEIACDWFRVAIHNHYDPVLPALTAYLIRIGRGKFVRPLFTELQVAGYDTEMKQIYSQARKGYHPSIVSQLDKLLNFN</sequence>
<dbReference type="InterPro" id="IPR015211">
    <property type="entry name" value="Peptidase_M1_C"/>
</dbReference>
<dbReference type="InterPro" id="IPR027268">
    <property type="entry name" value="Peptidase_M4/M1_CTD_sf"/>
</dbReference>
<evidence type="ECO:0000313" key="16">
    <source>
        <dbReference type="EMBL" id="TRY12650.1"/>
    </source>
</evidence>
<gene>
    <name evidence="16" type="ORF">FN961_19500</name>
</gene>
<dbReference type="SUPFAM" id="SSF63737">
    <property type="entry name" value="Leukotriene A4 hydrolase N-terminal domain"/>
    <property type="match status" value="1"/>
</dbReference>
<evidence type="ECO:0000256" key="2">
    <source>
        <dbReference type="ARBA" id="ARBA00004496"/>
    </source>
</evidence>
<dbReference type="InterPro" id="IPR045357">
    <property type="entry name" value="Aminopeptidase_N-like_N"/>
</dbReference>
<evidence type="ECO:0000256" key="5">
    <source>
        <dbReference type="ARBA" id="ARBA00015611"/>
    </source>
</evidence>
<dbReference type="EC" id="3.4.11.2" evidence="4"/>
<feature type="binding site" evidence="13">
    <location>
        <begin position="134"/>
        <end position="136"/>
    </location>
    <ligand>
        <name>a peptide</name>
        <dbReference type="ChEBI" id="CHEBI:60466"/>
    </ligand>
</feature>
<comment type="catalytic activity">
    <reaction evidence="1">
        <text>Release of an N-terminal amino acid, Xaa-|-Yaa- from a peptide, amide or arylamide. Xaa is preferably Ala, but may be most amino acids including Pro (slow action). When a terminal hydrophobic residue is followed by a prolyl residue, the two may be released as an intact Xaa-Pro dipeptide.</text>
        <dbReference type="EC" id="3.4.11.2"/>
    </reaction>
</comment>
<keyword evidence="11" id="KW-0482">Metalloprotease</keyword>
<evidence type="ECO:0000256" key="11">
    <source>
        <dbReference type="ARBA" id="ARBA00023049"/>
    </source>
</evidence>
<feature type="binding site" evidence="13">
    <location>
        <begin position="261"/>
        <end position="266"/>
    </location>
    <ligand>
        <name>a peptide</name>
        <dbReference type="ChEBI" id="CHEBI:60466"/>
    </ligand>
</feature>
<keyword evidence="7" id="KW-0645">Protease</keyword>
<dbReference type="InterPro" id="IPR001930">
    <property type="entry name" value="Peptidase_M1"/>
</dbReference>
<dbReference type="FunFam" id="3.30.2010.30:FF:000001">
    <property type="entry name" value="Leukotriene A(4) hydrolase"/>
    <property type="match status" value="1"/>
</dbReference>
<evidence type="ECO:0000256" key="4">
    <source>
        <dbReference type="ARBA" id="ARBA00012564"/>
    </source>
</evidence>
<evidence type="ECO:0000256" key="1">
    <source>
        <dbReference type="ARBA" id="ARBA00000098"/>
    </source>
</evidence>
<dbReference type="GO" id="GO:0016285">
    <property type="term" value="F:alanyl aminopeptidase activity"/>
    <property type="evidence" value="ECO:0007669"/>
    <property type="project" value="UniProtKB-EC"/>
</dbReference>
<dbReference type="Pfam" id="PF01433">
    <property type="entry name" value="Peptidase_M1"/>
    <property type="match status" value="1"/>
</dbReference>
<keyword evidence="17" id="KW-1185">Reference proteome</keyword>
<dbReference type="AlphaFoldDB" id="A0A553JJL7"/>
<dbReference type="OrthoDB" id="100605at2"/>
<evidence type="ECO:0000256" key="8">
    <source>
        <dbReference type="ARBA" id="ARBA00022723"/>
    </source>
</evidence>
<evidence type="ECO:0000256" key="10">
    <source>
        <dbReference type="ARBA" id="ARBA00022833"/>
    </source>
</evidence>
<dbReference type="InterPro" id="IPR016024">
    <property type="entry name" value="ARM-type_fold"/>
</dbReference>
<keyword evidence="8 14" id="KW-0479">Metal-binding</keyword>
<evidence type="ECO:0000259" key="15">
    <source>
        <dbReference type="SMART" id="SM01263"/>
    </source>
</evidence>
<feature type="domain" description="Peptidase M1 leukotriene A4 hydrolase/aminopeptidase C-terminal" evidence="15">
    <location>
        <begin position="457"/>
        <end position="592"/>
    </location>
</feature>
<feature type="active site" description="Proton donor" evidence="12">
    <location>
        <position position="376"/>
    </location>
</feature>
<proteinExistence type="inferred from homology"/>
<evidence type="ECO:0000256" key="12">
    <source>
        <dbReference type="PIRSR" id="PIRSR634015-1"/>
    </source>
</evidence>
<dbReference type="GO" id="GO:0008237">
    <property type="term" value="F:metallopeptidase activity"/>
    <property type="evidence" value="ECO:0007669"/>
    <property type="project" value="UniProtKB-KW"/>
</dbReference>
<accession>A0A553JJL7</accession>
<feature type="binding site" evidence="13">
    <location>
        <begin position="549"/>
        <end position="551"/>
    </location>
    <ligand>
        <name>a peptide</name>
        <dbReference type="ChEBI" id="CHEBI:60466"/>
    </ligand>
</feature>
<comment type="caution">
    <text evidence="16">The sequence shown here is derived from an EMBL/GenBank/DDBJ whole genome shotgun (WGS) entry which is preliminary data.</text>
</comment>
<dbReference type="InterPro" id="IPR042097">
    <property type="entry name" value="Aminopeptidase_N-like_N_sf"/>
</dbReference>
<dbReference type="RefSeq" id="WP_144041854.1">
    <property type="nucleotide sequence ID" value="NZ_BMPL01000028.1"/>
</dbReference>
<dbReference type="Gene3D" id="1.10.390.10">
    <property type="entry name" value="Neutral Protease Domain 2"/>
    <property type="match status" value="1"/>
</dbReference>
<evidence type="ECO:0000256" key="13">
    <source>
        <dbReference type="PIRSR" id="PIRSR634015-2"/>
    </source>
</evidence>
<dbReference type="InterPro" id="IPR038502">
    <property type="entry name" value="M1_LTA-4_hydro/amino_C_sf"/>
</dbReference>
<feature type="binding site" evidence="14">
    <location>
        <position position="313"/>
    </location>
    <ligand>
        <name>Zn(2+)</name>
        <dbReference type="ChEBI" id="CHEBI:29105"/>
        <note>catalytic</note>
    </ligand>
</feature>
<comment type="similarity">
    <text evidence="3">Belongs to the peptidase M1 family.</text>
</comment>
<feature type="binding site" evidence="14">
    <location>
        <position position="294"/>
    </location>
    <ligand>
        <name>Zn(2+)</name>
        <dbReference type="ChEBI" id="CHEBI:29105"/>
        <note>catalytic</note>
    </ligand>
</feature>
<dbReference type="GO" id="GO:0008270">
    <property type="term" value="F:zinc ion binding"/>
    <property type="evidence" value="ECO:0007669"/>
    <property type="project" value="InterPro"/>
</dbReference>
<keyword evidence="9" id="KW-0378">Hydrolase</keyword>
<evidence type="ECO:0000256" key="9">
    <source>
        <dbReference type="ARBA" id="ARBA00022801"/>
    </source>
</evidence>
<dbReference type="GO" id="GO:0005737">
    <property type="term" value="C:cytoplasm"/>
    <property type="evidence" value="ECO:0007669"/>
    <property type="project" value="UniProtKB-SubCell"/>
</dbReference>
<dbReference type="InterPro" id="IPR034015">
    <property type="entry name" value="M1_LTA4H"/>
</dbReference>
<keyword evidence="10 14" id="KW-0862">Zinc</keyword>
<dbReference type="CDD" id="cd09599">
    <property type="entry name" value="M1_LTA4H"/>
    <property type="match status" value="1"/>
</dbReference>
<comment type="subcellular location">
    <subcellularLocation>
        <location evidence="2">Cytoplasm</location>
    </subcellularLocation>
</comment>
<dbReference type="PRINTS" id="PR00756">
    <property type="entry name" value="ALADIPTASE"/>
</dbReference>
<evidence type="ECO:0000256" key="6">
    <source>
        <dbReference type="ARBA" id="ARBA00022490"/>
    </source>
</evidence>
<evidence type="ECO:0000313" key="17">
    <source>
        <dbReference type="Proteomes" id="UP000318126"/>
    </source>
</evidence>
<dbReference type="PANTHER" id="PTHR45726">
    <property type="entry name" value="LEUKOTRIENE A-4 HYDROLASE"/>
    <property type="match status" value="1"/>
</dbReference>
<comment type="cofactor">
    <cofactor evidence="14">
        <name>Zn(2+)</name>
        <dbReference type="ChEBI" id="CHEBI:29105"/>
    </cofactor>
    <text evidence="14">Binds 1 zinc ion per subunit.</text>
</comment>
<organism evidence="16 17">
    <name type="scientific">Shewanella hanedai</name>
    <name type="common">Alteromonas hanedai</name>
    <dbReference type="NCBI Taxonomy" id="25"/>
    <lineage>
        <taxon>Bacteria</taxon>
        <taxon>Pseudomonadati</taxon>
        <taxon>Pseudomonadota</taxon>
        <taxon>Gammaproteobacteria</taxon>
        <taxon>Alteromonadales</taxon>
        <taxon>Shewanellaceae</taxon>
        <taxon>Shewanella</taxon>
    </lineage>
</organism>